<feature type="domain" description="Suppressor of fused-like" evidence="1">
    <location>
        <begin position="58"/>
        <end position="172"/>
    </location>
</feature>
<dbReference type="AlphaFoldDB" id="A0A3N4SAW8"/>
<accession>A0A3N4SAW8</accession>
<dbReference type="EMBL" id="RKQG01000001">
    <property type="protein sequence ID" value="RPE35790.1"/>
    <property type="molecule type" value="Genomic_DNA"/>
</dbReference>
<dbReference type="Proteomes" id="UP000266906">
    <property type="component" value="Unassembled WGS sequence"/>
</dbReference>
<protein>
    <submittedName>
        <fullName evidence="2">Suppressor of fused protein SUFU</fullName>
    </submittedName>
</protein>
<dbReference type="RefSeq" id="WP_123819095.1">
    <property type="nucleotide sequence ID" value="NZ_JBEYIY010000001.1"/>
</dbReference>
<keyword evidence="3" id="KW-1185">Reference proteome</keyword>
<evidence type="ECO:0000259" key="1">
    <source>
        <dbReference type="Pfam" id="PF05076"/>
    </source>
</evidence>
<name>A0A3N4SAW8_9ACTN</name>
<gene>
    <name evidence="2" type="ORF">EDD38_4150</name>
</gene>
<evidence type="ECO:0000313" key="3">
    <source>
        <dbReference type="Proteomes" id="UP000266906"/>
    </source>
</evidence>
<evidence type="ECO:0000313" key="2">
    <source>
        <dbReference type="EMBL" id="RPE35790.1"/>
    </source>
</evidence>
<reference evidence="2 3" key="1">
    <citation type="submission" date="2018-11" db="EMBL/GenBank/DDBJ databases">
        <title>Sequencing the genomes of 1000 actinobacteria strains.</title>
        <authorList>
            <person name="Klenk H.-P."/>
        </authorList>
    </citation>
    <scope>NUCLEOTIDE SEQUENCE [LARGE SCALE GENOMIC DNA]</scope>
    <source>
        <strain evidence="2 3">DSM 44781</strain>
    </source>
</reference>
<sequence length="175" mass="18590">MPDSTSVAAVESHVRAFFTGHPVRSATPAPGSGPRILAAGPGPRGGGWSYVTAGCGVVEFVLCGPVDDPRFTELLGMVASYHATHRLDVEHSLPIGEPWLPGSACDHLLVSLPHLHGPELEHCPLPDGGHTRVLWLLPITAAEASFRRAHGHEALERLFDEHGIAPLDPHRPSVA</sequence>
<dbReference type="InterPro" id="IPR020941">
    <property type="entry name" value="SUFU-like_domain"/>
</dbReference>
<dbReference type="Pfam" id="PF05076">
    <property type="entry name" value="SUFU"/>
    <property type="match status" value="1"/>
</dbReference>
<comment type="caution">
    <text evidence="2">The sequence shown here is derived from an EMBL/GenBank/DDBJ whole genome shotgun (WGS) entry which is preliminary data.</text>
</comment>
<proteinExistence type="predicted"/>
<organism evidence="2 3">
    <name type="scientific">Kitasatospora cineracea</name>
    <dbReference type="NCBI Taxonomy" id="88074"/>
    <lineage>
        <taxon>Bacteria</taxon>
        <taxon>Bacillati</taxon>
        <taxon>Actinomycetota</taxon>
        <taxon>Actinomycetes</taxon>
        <taxon>Kitasatosporales</taxon>
        <taxon>Streptomycetaceae</taxon>
        <taxon>Kitasatospora</taxon>
    </lineage>
</organism>